<proteinExistence type="predicted"/>
<evidence type="ECO:0000313" key="2">
    <source>
        <dbReference type="EMBL" id="MPC99922.1"/>
    </source>
</evidence>
<feature type="region of interest" description="Disordered" evidence="1">
    <location>
        <begin position="15"/>
        <end position="44"/>
    </location>
</feature>
<dbReference type="EMBL" id="VSRR010120549">
    <property type="protein sequence ID" value="MPC99922.1"/>
    <property type="molecule type" value="Genomic_DNA"/>
</dbReference>
<organism evidence="2 3">
    <name type="scientific">Portunus trituberculatus</name>
    <name type="common">Swimming crab</name>
    <name type="synonym">Neptunus trituberculatus</name>
    <dbReference type="NCBI Taxonomy" id="210409"/>
    <lineage>
        <taxon>Eukaryota</taxon>
        <taxon>Metazoa</taxon>
        <taxon>Ecdysozoa</taxon>
        <taxon>Arthropoda</taxon>
        <taxon>Crustacea</taxon>
        <taxon>Multicrustacea</taxon>
        <taxon>Malacostraca</taxon>
        <taxon>Eumalacostraca</taxon>
        <taxon>Eucarida</taxon>
        <taxon>Decapoda</taxon>
        <taxon>Pleocyemata</taxon>
        <taxon>Brachyura</taxon>
        <taxon>Eubrachyura</taxon>
        <taxon>Portunoidea</taxon>
        <taxon>Portunidae</taxon>
        <taxon>Portuninae</taxon>
        <taxon>Portunus</taxon>
    </lineage>
</organism>
<evidence type="ECO:0000313" key="3">
    <source>
        <dbReference type="Proteomes" id="UP000324222"/>
    </source>
</evidence>
<keyword evidence="3" id="KW-1185">Reference proteome</keyword>
<sequence>MKLCVVNVRERGLYNQGGDGGGAAEKQMKRRGSEASPGEIYEQDSGGWLREARHEQKTTLRCVCNRSRRRHAASGAPMPGFMLRRRLNKLQHFAAG</sequence>
<accession>A0A5B7JV28</accession>
<evidence type="ECO:0000256" key="1">
    <source>
        <dbReference type="SAM" id="MobiDB-lite"/>
    </source>
</evidence>
<gene>
    <name evidence="2" type="ORF">E2C01_095369</name>
</gene>
<dbReference type="AlphaFoldDB" id="A0A5B7JV28"/>
<comment type="caution">
    <text evidence="2">The sequence shown here is derived from an EMBL/GenBank/DDBJ whole genome shotgun (WGS) entry which is preliminary data.</text>
</comment>
<reference evidence="2 3" key="1">
    <citation type="submission" date="2019-05" db="EMBL/GenBank/DDBJ databases">
        <title>Another draft genome of Portunus trituberculatus and its Hox gene families provides insights of decapod evolution.</title>
        <authorList>
            <person name="Jeong J.-H."/>
            <person name="Song I."/>
            <person name="Kim S."/>
            <person name="Choi T."/>
            <person name="Kim D."/>
            <person name="Ryu S."/>
            <person name="Kim W."/>
        </authorList>
    </citation>
    <scope>NUCLEOTIDE SEQUENCE [LARGE SCALE GENOMIC DNA]</scope>
    <source>
        <tissue evidence="2">Muscle</tissue>
    </source>
</reference>
<dbReference type="Proteomes" id="UP000324222">
    <property type="component" value="Unassembled WGS sequence"/>
</dbReference>
<protein>
    <submittedName>
        <fullName evidence="2">Uncharacterized protein</fullName>
    </submittedName>
</protein>
<name>A0A5B7JV28_PORTR</name>